<keyword evidence="1" id="KW-0560">Oxidoreductase</keyword>
<name>A0A0G9JYP4_9BACT</name>
<dbReference type="InterPro" id="IPR013328">
    <property type="entry name" value="6PGD_dom2"/>
</dbReference>
<dbReference type="InterPro" id="IPR008927">
    <property type="entry name" value="6-PGluconate_DH-like_C_sf"/>
</dbReference>
<dbReference type="PANTHER" id="PTHR43580:SF2">
    <property type="entry name" value="CYTOKINE-LIKE NUCLEAR FACTOR N-PAC"/>
    <property type="match status" value="1"/>
</dbReference>
<comment type="caution">
    <text evidence="6">The sequence shown here is derived from an EMBL/GenBank/DDBJ whole genome shotgun (WGS) entry which is preliminary data.</text>
</comment>
<dbReference type="GO" id="GO:0051287">
    <property type="term" value="F:NAD binding"/>
    <property type="evidence" value="ECO:0007669"/>
    <property type="project" value="InterPro"/>
</dbReference>
<protein>
    <recommendedName>
        <fullName evidence="8">3-hydroxyisobutyrate dehydrogenase</fullName>
    </recommendedName>
</protein>
<evidence type="ECO:0008006" key="8">
    <source>
        <dbReference type="Google" id="ProtNLM"/>
    </source>
</evidence>
<evidence type="ECO:0000259" key="4">
    <source>
        <dbReference type="Pfam" id="PF03446"/>
    </source>
</evidence>
<dbReference type="PATRIC" id="fig|1447256.3.peg.1355"/>
<evidence type="ECO:0000259" key="5">
    <source>
        <dbReference type="Pfam" id="PF14833"/>
    </source>
</evidence>
<feature type="domain" description="3-hydroxyisobutyrate dehydrogenase-like NAD-binding" evidence="5">
    <location>
        <begin position="165"/>
        <end position="283"/>
    </location>
</feature>
<dbReference type="Pfam" id="PF14833">
    <property type="entry name" value="NAD_binding_11"/>
    <property type="match status" value="1"/>
</dbReference>
<proteinExistence type="predicted"/>
<dbReference type="Pfam" id="PF03446">
    <property type="entry name" value="NAD_binding_2"/>
    <property type="match status" value="1"/>
</dbReference>
<dbReference type="AlphaFoldDB" id="A0A0G9JYP4"/>
<evidence type="ECO:0000256" key="2">
    <source>
        <dbReference type="ARBA" id="ARBA00023027"/>
    </source>
</evidence>
<feature type="domain" description="6-phosphogluconate dehydrogenase NADP-binding" evidence="4">
    <location>
        <begin position="2"/>
        <end position="157"/>
    </location>
</feature>
<organism evidence="6 7">
    <name type="scientific">Aliarcobacter butzleri L348</name>
    <dbReference type="NCBI Taxonomy" id="1447256"/>
    <lineage>
        <taxon>Bacteria</taxon>
        <taxon>Pseudomonadati</taxon>
        <taxon>Campylobacterota</taxon>
        <taxon>Epsilonproteobacteria</taxon>
        <taxon>Campylobacterales</taxon>
        <taxon>Arcobacteraceae</taxon>
        <taxon>Aliarcobacter</taxon>
    </lineage>
</organism>
<dbReference type="Proteomes" id="UP000035514">
    <property type="component" value="Unassembled WGS sequence"/>
</dbReference>
<dbReference type="InterPro" id="IPR051265">
    <property type="entry name" value="HIBADH-related_NP60_sf"/>
</dbReference>
<dbReference type="EMBL" id="JAIQ01000100">
    <property type="protein sequence ID" value="KLD99396.1"/>
    <property type="molecule type" value="Genomic_DNA"/>
</dbReference>
<dbReference type="InterPro" id="IPR006115">
    <property type="entry name" value="6PGDH_NADP-bd"/>
</dbReference>
<accession>A0A0G9JYP4</accession>
<dbReference type="PANTHER" id="PTHR43580">
    <property type="entry name" value="OXIDOREDUCTASE GLYR1-RELATED"/>
    <property type="match status" value="1"/>
</dbReference>
<dbReference type="RefSeq" id="WP_046996778.1">
    <property type="nucleotide sequence ID" value="NZ_JAIQ01000100.1"/>
</dbReference>
<feature type="active site" evidence="3">
    <location>
        <position position="170"/>
    </location>
</feature>
<evidence type="ECO:0000313" key="6">
    <source>
        <dbReference type="EMBL" id="KLD99396.1"/>
    </source>
</evidence>
<dbReference type="Gene3D" id="3.40.50.720">
    <property type="entry name" value="NAD(P)-binding Rossmann-like Domain"/>
    <property type="match status" value="1"/>
</dbReference>
<evidence type="ECO:0000313" key="7">
    <source>
        <dbReference type="Proteomes" id="UP000035514"/>
    </source>
</evidence>
<dbReference type="PIRSF" id="PIRSF000103">
    <property type="entry name" value="HIBADH"/>
    <property type="match status" value="1"/>
</dbReference>
<dbReference type="InterPro" id="IPR029154">
    <property type="entry name" value="HIBADH-like_NADP-bd"/>
</dbReference>
<dbReference type="GO" id="GO:0050661">
    <property type="term" value="F:NADP binding"/>
    <property type="evidence" value="ECO:0007669"/>
    <property type="project" value="InterPro"/>
</dbReference>
<dbReference type="InterPro" id="IPR015815">
    <property type="entry name" value="HIBADH-related"/>
</dbReference>
<sequence>MKLGWIGLGAMGNPMAFNLIKAGFALNIYNRTSSKIQNLKSLGANSFDNIKELVKNSEIIFLMLSNDEAVREVLTSKNGILDSLSENKIIVDMSTISPLDSKEFYSLVKEKNCDYIDAPVSGSIGAAIAKQLIILVGGEEKAKEICKPYFEALGRVTIDFGENSNGTSAKLSINMLLGVFTQAMAESITFSQKLGLDKEKVFEMISLSGMNTPLFQAKKESFSRNEFPSAFALELMSKDLGLLKQMIDNCNLNLPLSEISNETYLKAKEQGFGKEDMAAVIKTVKENNK</sequence>
<keyword evidence="2" id="KW-0520">NAD</keyword>
<reference evidence="6 7" key="1">
    <citation type="submission" date="2014-01" db="EMBL/GenBank/DDBJ databases">
        <title>Development of a Comparative Genomic Fingerprinting Assay for High Resolution Genotyping of Arcobacter butzleri.</title>
        <authorList>
            <person name="Webb A.L."/>
            <person name="Inglis G.D."/>
            <person name="Kruczkiewicz P."/>
            <person name="Selinger L.B."/>
            <person name="Taboada E.N."/>
        </authorList>
    </citation>
    <scope>NUCLEOTIDE SEQUENCE [LARGE SCALE GENOMIC DNA]</scope>
    <source>
        <strain evidence="6 7">L348</strain>
    </source>
</reference>
<gene>
    <name evidence="6" type="ORF">AA20_06940</name>
</gene>
<dbReference type="Gene3D" id="1.10.1040.10">
    <property type="entry name" value="N-(1-d-carboxylethyl)-l-norvaline Dehydrogenase, domain 2"/>
    <property type="match status" value="1"/>
</dbReference>
<dbReference type="SUPFAM" id="SSF48179">
    <property type="entry name" value="6-phosphogluconate dehydrogenase C-terminal domain-like"/>
    <property type="match status" value="1"/>
</dbReference>
<dbReference type="SUPFAM" id="SSF51735">
    <property type="entry name" value="NAD(P)-binding Rossmann-fold domains"/>
    <property type="match status" value="1"/>
</dbReference>
<evidence type="ECO:0000256" key="3">
    <source>
        <dbReference type="PIRSR" id="PIRSR000103-1"/>
    </source>
</evidence>
<evidence type="ECO:0000256" key="1">
    <source>
        <dbReference type="ARBA" id="ARBA00023002"/>
    </source>
</evidence>
<dbReference type="InterPro" id="IPR036291">
    <property type="entry name" value="NAD(P)-bd_dom_sf"/>
</dbReference>
<dbReference type="GO" id="GO:0016491">
    <property type="term" value="F:oxidoreductase activity"/>
    <property type="evidence" value="ECO:0007669"/>
    <property type="project" value="UniProtKB-KW"/>
</dbReference>